<dbReference type="EMBL" id="JAEILH010000021">
    <property type="protein sequence ID" value="MBI6624798.1"/>
    <property type="molecule type" value="Genomic_DNA"/>
</dbReference>
<proteinExistence type="predicted"/>
<reference evidence="1" key="1">
    <citation type="submission" date="2020-12" db="EMBL/GenBank/DDBJ databases">
        <title>Comparative genomic insights into the epidemiology and virulence of plant pathogenic Pseudomonads from Turkey.</title>
        <authorList>
            <person name="Dillon M."/>
            <person name="Ruiz-Bedoya T."/>
            <person name="Bendalovic-Torma C."/>
            <person name="Guttman K.M."/>
            <person name="Kwak H."/>
            <person name="Middleton M.A."/>
            <person name="Wang P.W."/>
            <person name="Horuz S."/>
            <person name="Aysan Y."/>
            <person name="Guttman D.S."/>
        </authorList>
    </citation>
    <scope>NUCLEOTIDE SEQUENCE</scope>
    <source>
        <strain evidence="1">S5_IA_3a</strain>
    </source>
</reference>
<organism evidence="1 2">
    <name type="scientific">Pseudomonas rhodesiae</name>
    <dbReference type="NCBI Taxonomy" id="76760"/>
    <lineage>
        <taxon>Bacteria</taxon>
        <taxon>Pseudomonadati</taxon>
        <taxon>Pseudomonadota</taxon>
        <taxon>Gammaproteobacteria</taxon>
        <taxon>Pseudomonadales</taxon>
        <taxon>Pseudomonadaceae</taxon>
        <taxon>Pseudomonas</taxon>
    </lineage>
</organism>
<evidence type="ECO:0000313" key="2">
    <source>
        <dbReference type="Proteomes" id="UP000645865"/>
    </source>
</evidence>
<dbReference type="InterPro" id="IPR027443">
    <property type="entry name" value="IPNS-like_sf"/>
</dbReference>
<gene>
    <name evidence="1" type="ORF">YA0853_14190</name>
</gene>
<name>A0A8I1JBH3_9PSED</name>
<dbReference type="SUPFAM" id="SSF51197">
    <property type="entry name" value="Clavaminate synthase-like"/>
    <property type="match status" value="1"/>
</dbReference>
<dbReference type="Proteomes" id="UP000645865">
    <property type="component" value="Unassembled WGS sequence"/>
</dbReference>
<dbReference type="AlphaFoldDB" id="A0A8I1JBH3"/>
<protein>
    <submittedName>
        <fullName evidence="1">2OG-Fe(II) oxygenase family protein</fullName>
    </submittedName>
</protein>
<sequence>MNHIKACCESIAQTGFGTLQISEAMLLDYKKIVDGYPAISPATKASFSFEKDTDGFFPFGTEYSSLEEQPDLCERFCYWPAHSLKRRAFEFTRSDFFAVVTAFEQQVSELAQGLMDGICAEFGATSLNSLRAASYLQLCVYGANSGSGQRQFAQDPHEDGHLLSFIKPTRDGLVLVRGSSLEPVRLLENEVAILAGSLLTELSDCAIPAMYHAVLTPRRPMPRSSLIYFVNPDSEQELTSFFRHQPIDLKNAANTRHTSFGNHPLQLI</sequence>
<comment type="caution">
    <text evidence="1">The sequence shown here is derived from an EMBL/GenBank/DDBJ whole genome shotgun (WGS) entry which is preliminary data.</text>
</comment>
<evidence type="ECO:0000313" key="1">
    <source>
        <dbReference type="EMBL" id="MBI6624798.1"/>
    </source>
</evidence>
<dbReference type="RefSeq" id="WP_047881714.1">
    <property type="nucleotide sequence ID" value="NZ_BQHF01000007.1"/>
</dbReference>
<dbReference type="Gene3D" id="2.60.120.330">
    <property type="entry name" value="B-lactam Antibiotic, Isopenicillin N Synthase, Chain"/>
    <property type="match status" value="1"/>
</dbReference>
<accession>A0A8I1JBH3</accession>